<proteinExistence type="predicted"/>
<dbReference type="InterPro" id="IPR021139">
    <property type="entry name" value="NYN"/>
</dbReference>
<gene>
    <name evidence="2" type="ORF">S01H4_46628</name>
</gene>
<sequence>MSRIKPKKISFLEYLGSAGFTILSRPVRKTPNGRNFQKDLDTYIYSDILELTRGDYCDIAVLVSGDEDFRALIPRL</sequence>
<accession>X1BC48</accession>
<name>X1BC48_9ZZZZ</name>
<evidence type="ECO:0000313" key="2">
    <source>
        <dbReference type="EMBL" id="GAG92600.1"/>
    </source>
</evidence>
<feature type="non-terminal residue" evidence="2">
    <location>
        <position position="76"/>
    </location>
</feature>
<dbReference type="GO" id="GO:0004540">
    <property type="term" value="F:RNA nuclease activity"/>
    <property type="evidence" value="ECO:0007669"/>
    <property type="project" value="InterPro"/>
</dbReference>
<evidence type="ECO:0000259" key="1">
    <source>
        <dbReference type="Pfam" id="PF01936"/>
    </source>
</evidence>
<reference evidence="2" key="1">
    <citation type="journal article" date="2014" name="Front. Microbiol.">
        <title>High frequency of phylogenetically diverse reductive dehalogenase-homologous genes in deep subseafloor sedimentary metagenomes.</title>
        <authorList>
            <person name="Kawai M."/>
            <person name="Futagami T."/>
            <person name="Toyoda A."/>
            <person name="Takaki Y."/>
            <person name="Nishi S."/>
            <person name="Hori S."/>
            <person name="Arai W."/>
            <person name="Tsubouchi T."/>
            <person name="Morono Y."/>
            <person name="Uchiyama I."/>
            <person name="Ito T."/>
            <person name="Fujiyama A."/>
            <person name="Inagaki F."/>
            <person name="Takami H."/>
        </authorList>
    </citation>
    <scope>NUCLEOTIDE SEQUENCE</scope>
    <source>
        <strain evidence="2">Expedition CK06-06</strain>
    </source>
</reference>
<comment type="caution">
    <text evidence="2">The sequence shown here is derived from an EMBL/GenBank/DDBJ whole genome shotgun (WGS) entry which is preliminary data.</text>
</comment>
<dbReference type="AlphaFoldDB" id="X1BC48"/>
<feature type="domain" description="NYN" evidence="1">
    <location>
        <begin position="8"/>
        <end position="76"/>
    </location>
</feature>
<organism evidence="2">
    <name type="scientific">marine sediment metagenome</name>
    <dbReference type="NCBI Taxonomy" id="412755"/>
    <lineage>
        <taxon>unclassified sequences</taxon>
        <taxon>metagenomes</taxon>
        <taxon>ecological metagenomes</taxon>
    </lineage>
</organism>
<protein>
    <recommendedName>
        <fullName evidence="1">NYN domain-containing protein</fullName>
    </recommendedName>
</protein>
<dbReference type="EMBL" id="BART01026082">
    <property type="protein sequence ID" value="GAG92600.1"/>
    <property type="molecule type" value="Genomic_DNA"/>
</dbReference>
<dbReference type="Gene3D" id="3.40.50.1010">
    <property type="entry name" value="5'-nuclease"/>
    <property type="match status" value="1"/>
</dbReference>
<dbReference type="Pfam" id="PF01936">
    <property type="entry name" value="NYN"/>
    <property type="match status" value="1"/>
</dbReference>